<dbReference type="InterPro" id="IPR029066">
    <property type="entry name" value="PLP-binding_barrel"/>
</dbReference>
<dbReference type="GO" id="GO:0042978">
    <property type="term" value="F:ornithine decarboxylase activator activity"/>
    <property type="evidence" value="ECO:0007669"/>
    <property type="project" value="TreeGrafter"/>
</dbReference>
<organism evidence="3 4">
    <name type="scientific">Sarcophilus harrisii</name>
    <name type="common">Tasmanian devil</name>
    <name type="synonym">Sarcophilus laniarius</name>
    <dbReference type="NCBI Taxonomy" id="9305"/>
    <lineage>
        <taxon>Eukaryota</taxon>
        <taxon>Metazoa</taxon>
        <taxon>Chordata</taxon>
        <taxon>Craniata</taxon>
        <taxon>Vertebrata</taxon>
        <taxon>Euteleostomi</taxon>
        <taxon>Mammalia</taxon>
        <taxon>Metatheria</taxon>
        <taxon>Dasyuromorphia</taxon>
        <taxon>Dasyuridae</taxon>
        <taxon>Sarcophilus</taxon>
    </lineage>
</organism>
<dbReference type="InterPro" id="IPR022644">
    <property type="entry name" value="De-COase2_N"/>
</dbReference>
<dbReference type="Ensembl" id="ENSSHAT00000047205.1">
    <property type="protein sequence ID" value="ENSSHAP00000044189.1"/>
    <property type="gene ID" value="ENSSHAG00000011046.2"/>
</dbReference>
<evidence type="ECO:0000259" key="1">
    <source>
        <dbReference type="Pfam" id="PF00278"/>
    </source>
</evidence>
<dbReference type="GO" id="GO:0033387">
    <property type="term" value="P:putrescine biosynthetic process from arginine, via ornithine"/>
    <property type="evidence" value="ECO:0007669"/>
    <property type="project" value="TreeGrafter"/>
</dbReference>
<dbReference type="Proteomes" id="UP000007648">
    <property type="component" value="Unassembled WGS sequence"/>
</dbReference>
<dbReference type="InterPro" id="IPR009006">
    <property type="entry name" value="Ala_racemase/Decarboxylase_C"/>
</dbReference>
<dbReference type="Pfam" id="PF00278">
    <property type="entry name" value="Orn_DAP_Arg_deC"/>
    <property type="match status" value="1"/>
</dbReference>
<dbReference type="GeneTree" id="ENSGT00950000182995"/>
<dbReference type="PRINTS" id="PR01182">
    <property type="entry name" value="ORNDCRBXLASE"/>
</dbReference>
<evidence type="ECO:0000313" key="3">
    <source>
        <dbReference type="Ensembl" id="ENSSHAP00000044189.1"/>
    </source>
</evidence>
<proteinExistence type="predicted"/>
<reference evidence="3" key="2">
    <citation type="submission" date="2025-08" db="UniProtKB">
        <authorList>
            <consortium name="Ensembl"/>
        </authorList>
    </citation>
    <scope>IDENTIFICATION</scope>
</reference>
<dbReference type="Gene3D" id="3.20.20.10">
    <property type="entry name" value="Alanine racemase"/>
    <property type="match status" value="1"/>
</dbReference>
<feature type="domain" description="Orn/DAP/Arg decarboxylase 2 C-terminal" evidence="1">
    <location>
        <begin position="40"/>
        <end position="181"/>
    </location>
</feature>
<gene>
    <name evidence="3" type="primary">AZIN2</name>
</gene>
<reference evidence="3" key="3">
    <citation type="submission" date="2025-09" db="UniProtKB">
        <authorList>
            <consortium name="Ensembl"/>
        </authorList>
    </citation>
    <scope>IDENTIFICATION</scope>
</reference>
<feature type="domain" description="Orn/DAP/Arg decarboxylase 2 N-terminal" evidence="2">
    <location>
        <begin position="43"/>
        <end position="90"/>
    </location>
</feature>
<dbReference type="GO" id="GO:1902269">
    <property type="term" value="P:positive regulation of polyamine transmembrane transport"/>
    <property type="evidence" value="ECO:0007669"/>
    <property type="project" value="TreeGrafter"/>
</dbReference>
<keyword evidence="4" id="KW-1185">Reference proteome</keyword>
<dbReference type="Pfam" id="PF02784">
    <property type="entry name" value="Orn_Arg_deC_N"/>
    <property type="match status" value="1"/>
</dbReference>
<dbReference type="PANTHER" id="PTHR11482">
    <property type="entry name" value="ARGININE/DIAMINOPIMELATE/ORNITHINE DECARBOXYLASE"/>
    <property type="match status" value="1"/>
</dbReference>
<accession>A0A7N4PYJ9</accession>
<dbReference type="PANTHER" id="PTHR11482:SF4">
    <property type="entry name" value="ANTIZYME INHIBITOR 2"/>
    <property type="match status" value="1"/>
</dbReference>
<evidence type="ECO:0000259" key="2">
    <source>
        <dbReference type="Pfam" id="PF02784"/>
    </source>
</evidence>
<name>A0A7N4PYJ9_SARHA</name>
<dbReference type="InterPro" id="IPR002433">
    <property type="entry name" value="Orn_de-COase"/>
</dbReference>
<reference evidence="3 4" key="1">
    <citation type="journal article" date="2011" name="Proc. Natl. Acad. Sci. U.S.A.">
        <title>Genetic diversity and population structure of the endangered marsupial Sarcophilus harrisii (Tasmanian devil).</title>
        <authorList>
            <person name="Miller W."/>
            <person name="Hayes V.M."/>
            <person name="Ratan A."/>
            <person name="Petersen D.C."/>
            <person name="Wittekindt N.E."/>
            <person name="Miller J."/>
            <person name="Walenz B."/>
            <person name="Knight J."/>
            <person name="Qi J."/>
            <person name="Zhao F."/>
            <person name="Wang Q."/>
            <person name="Bedoya-Reina O.C."/>
            <person name="Katiyar N."/>
            <person name="Tomsho L.P."/>
            <person name="Kasson L.M."/>
            <person name="Hardie R.A."/>
            <person name="Woodbridge P."/>
            <person name="Tindall E.A."/>
            <person name="Bertelsen M.F."/>
            <person name="Dixon D."/>
            <person name="Pyecroft S."/>
            <person name="Helgen K.M."/>
            <person name="Lesk A.M."/>
            <person name="Pringle T.H."/>
            <person name="Patterson N."/>
            <person name="Zhang Y."/>
            <person name="Kreiss A."/>
            <person name="Woods G.M."/>
            <person name="Jones M.E."/>
            <person name="Schuster S.C."/>
        </authorList>
    </citation>
    <scope>NUCLEOTIDE SEQUENCE [LARGE SCALE GENOMIC DNA]</scope>
</reference>
<dbReference type="GO" id="GO:0003824">
    <property type="term" value="F:catalytic activity"/>
    <property type="evidence" value="ECO:0007669"/>
    <property type="project" value="InterPro"/>
</dbReference>
<dbReference type="Gene3D" id="2.40.37.10">
    <property type="entry name" value="Lyase, Ornithine Decarboxylase, Chain A, domain 1"/>
    <property type="match status" value="1"/>
</dbReference>
<dbReference type="SUPFAM" id="SSF51419">
    <property type="entry name" value="PLP-binding barrel"/>
    <property type="match status" value="1"/>
</dbReference>
<protein>
    <submittedName>
        <fullName evidence="3">Antizyme inhibitor 2</fullName>
    </submittedName>
</protein>
<dbReference type="InterPro" id="IPR022643">
    <property type="entry name" value="De-COase2_C"/>
</dbReference>
<dbReference type="AlphaFoldDB" id="A0A7N4PYJ9"/>
<dbReference type="GO" id="GO:0005737">
    <property type="term" value="C:cytoplasm"/>
    <property type="evidence" value="ECO:0007669"/>
    <property type="project" value="TreeGrafter"/>
</dbReference>
<dbReference type="SUPFAM" id="SSF50621">
    <property type="entry name" value="Alanine racemase C-terminal domain-like"/>
    <property type="match status" value="1"/>
</dbReference>
<dbReference type="GO" id="GO:0042177">
    <property type="term" value="P:negative regulation of protein catabolic process"/>
    <property type="evidence" value="ECO:0007669"/>
    <property type="project" value="TreeGrafter"/>
</dbReference>
<evidence type="ECO:0000313" key="4">
    <source>
        <dbReference type="Proteomes" id="UP000007648"/>
    </source>
</evidence>
<sequence>MAGYLSESDFVMVEEGFTTRDLLEELTLGGSQDEGVSFFVADLGDVVKKHLRFLKNLPRVRPFFVVKCNSSPGVLRALAELGLGFSCANKMASVINSALDMYFPEGCGVDILAEPGRYYVASAFTLAVRIVAKKEVPSDQAGLDEEDGASPKSIVYHISEGVYGAFNCVFFDNACPMPILQKVNGIEWEAIFFH</sequence>